<comment type="caution">
    <text evidence="16">The sequence shown here is derived from an EMBL/GenBank/DDBJ whole genome shotgun (WGS) entry which is preliminary data.</text>
</comment>
<name>A0AAW0EDF7_9AGAR</name>
<evidence type="ECO:0000313" key="17">
    <source>
        <dbReference type="Proteomes" id="UP001362999"/>
    </source>
</evidence>
<keyword evidence="7" id="KW-0106">Calcium</keyword>
<feature type="signal peptide" evidence="14">
    <location>
        <begin position="1"/>
        <end position="21"/>
    </location>
</feature>
<dbReference type="SMART" id="SM01065">
    <property type="entry name" value="CBM_2"/>
    <property type="match status" value="2"/>
</dbReference>
<dbReference type="Gene3D" id="2.60.40.10">
    <property type="entry name" value="Immunoglobulins"/>
    <property type="match status" value="2"/>
</dbReference>
<dbReference type="EMBL" id="JAWWNJ010000002">
    <property type="protein sequence ID" value="KAK7062181.1"/>
    <property type="molecule type" value="Genomic_DNA"/>
</dbReference>
<dbReference type="GO" id="GO:0004556">
    <property type="term" value="F:alpha-amylase activity"/>
    <property type="evidence" value="ECO:0007669"/>
    <property type="project" value="UniProtKB-UniRule"/>
</dbReference>
<evidence type="ECO:0000256" key="11">
    <source>
        <dbReference type="RuleBase" id="RU003615"/>
    </source>
</evidence>
<dbReference type="PRINTS" id="PR00110">
    <property type="entry name" value="ALPHAAMYLASE"/>
</dbReference>
<comment type="similarity">
    <text evidence="3 11">Belongs to the glycosyl hydrolase 13 family.</text>
</comment>
<evidence type="ECO:0000256" key="9">
    <source>
        <dbReference type="ARBA" id="ARBA00023295"/>
    </source>
</evidence>
<dbReference type="SUPFAM" id="SSF51011">
    <property type="entry name" value="Glycosyl hydrolase domain"/>
    <property type="match status" value="1"/>
</dbReference>
<evidence type="ECO:0000256" key="13">
    <source>
        <dbReference type="SAM" id="MobiDB-lite"/>
    </source>
</evidence>
<evidence type="ECO:0000256" key="1">
    <source>
        <dbReference type="ARBA" id="ARBA00000548"/>
    </source>
</evidence>
<feature type="domain" description="CBM20" evidence="15">
    <location>
        <begin position="532"/>
        <end position="640"/>
    </location>
</feature>
<dbReference type="InterPro" id="IPR017853">
    <property type="entry name" value="GH"/>
</dbReference>
<dbReference type="GO" id="GO:0046872">
    <property type="term" value="F:metal ion binding"/>
    <property type="evidence" value="ECO:0007669"/>
    <property type="project" value="UniProtKB-KW"/>
</dbReference>
<dbReference type="Proteomes" id="UP001362999">
    <property type="component" value="Unassembled WGS sequence"/>
</dbReference>
<dbReference type="InterPro" id="IPR006046">
    <property type="entry name" value="Alpha_amylase"/>
</dbReference>
<dbReference type="InterPro" id="IPR031319">
    <property type="entry name" value="A-amylase_C"/>
</dbReference>
<dbReference type="InterPro" id="IPR013780">
    <property type="entry name" value="Glyco_hydro_b"/>
</dbReference>
<keyword evidence="14" id="KW-0732">Signal</keyword>
<dbReference type="InterPro" id="IPR006047">
    <property type="entry name" value="GH13_cat_dom"/>
</dbReference>
<dbReference type="Gene3D" id="3.20.20.80">
    <property type="entry name" value="Glycosidases"/>
    <property type="match status" value="1"/>
</dbReference>
<comment type="catalytic activity">
    <reaction evidence="1 12">
        <text>Endohydrolysis of (1-&gt;4)-alpha-D-glucosidic linkages in polysaccharides containing three or more (1-&gt;4)-alpha-linked D-glucose units.</text>
        <dbReference type="EC" id="3.2.1.1"/>
    </reaction>
</comment>
<evidence type="ECO:0000256" key="2">
    <source>
        <dbReference type="ARBA" id="ARBA00001913"/>
    </source>
</evidence>
<dbReference type="SMART" id="SM00642">
    <property type="entry name" value="Aamy"/>
    <property type="match status" value="1"/>
</dbReference>
<feature type="region of interest" description="Disordered" evidence="13">
    <location>
        <begin position="510"/>
        <end position="539"/>
    </location>
</feature>
<evidence type="ECO:0000256" key="8">
    <source>
        <dbReference type="ARBA" id="ARBA00023277"/>
    </source>
</evidence>
<dbReference type="AlphaFoldDB" id="A0AAW0EDF7"/>
<evidence type="ECO:0000256" key="7">
    <source>
        <dbReference type="ARBA" id="ARBA00022837"/>
    </source>
</evidence>
<protein>
    <recommendedName>
        <fullName evidence="4 12">Alpha-amylase</fullName>
        <ecNumber evidence="4 12">3.2.1.1</ecNumber>
    </recommendedName>
</protein>
<evidence type="ECO:0000256" key="10">
    <source>
        <dbReference type="ARBA" id="ARBA00023326"/>
    </source>
</evidence>
<evidence type="ECO:0000313" key="16">
    <source>
        <dbReference type="EMBL" id="KAK7062181.1"/>
    </source>
</evidence>
<gene>
    <name evidence="16" type="ORF">R3P38DRAFT_3491985</name>
</gene>
<dbReference type="GO" id="GO:2001070">
    <property type="term" value="F:starch binding"/>
    <property type="evidence" value="ECO:0007669"/>
    <property type="project" value="InterPro"/>
</dbReference>
<dbReference type="SMART" id="SM00632">
    <property type="entry name" value="Aamy_C"/>
    <property type="match status" value="1"/>
</dbReference>
<evidence type="ECO:0000256" key="12">
    <source>
        <dbReference type="RuleBase" id="RU361134"/>
    </source>
</evidence>
<evidence type="ECO:0000256" key="5">
    <source>
        <dbReference type="ARBA" id="ARBA00022723"/>
    </source>
</evidence>
<dbReference type="InterPro" id="IPR006048">
    <property type="entry name" value="A-amylase/branching_C"/>
</dbReference>
<dbReference type="SUPFAM" id="SSF49452">
    <property type="entry name" value="Starch-binding domain-like"/>
    <property type="match status" value="2"/>
</dbReference>
<evidence type="ECO:0000259" key="15">
    <source>
        <dbReference type="PROSITE" id="PS51166"/>
    </source>
</evidence>
<dbReference type="FunFam" id="2.60.40.10:FF:000552">
    <property type="entry name" value="Related to glucoamylase"/>
    <property type="match status" value="2"/>
</dbReference>
<accession>A0AAW0EDF7</accession>
<feature type="domain" description="CBM20" evidence="15">
    <location>
        <begin position="667"/>
        <end position="774"/>
    </location>
</feature>
<evidence type="ECO:0000256" key="6">
    <source>
        <dbReference type="ARBA" id="ARBA00022801"/>
    </source>
</evidence>
<dbReference type="GO" id="GO:0000272">
    <property type="term" value="P:polysaccharide catabolic process"/>
    <property type="evidence" value="ECO:0007669"/>
    <property type="project" value="UniProtKB-KW"/>
</dbReference>
<dbReference type="SUPFAM" id="SSF51445">
    <property type="entry name" value="(Trans)glycosidases"/>
    <property type="match status" value="1"/>
</dbReference>
<dbReference type="PROSITE" id="PS51166">
    <property type="entry name" value="CBM20"/>
    <property type="match status" value="2"/>
</dbReference>
<dbReference type="Pfam" id="PF00128">
    <property type="entry name" value="Alpha-amylase"/>
    <property type="match status" value="1"/>
</dbReference>
<keyword evidence="9 12" id="KW-0326">Glycosidase</keyword>
<dbReference type="EC" id="3.2.1.1" evidence="4 12"/>
<dbReference type="Pfam" id="PF02806">
    <property type="entry name" value="Alpha-amylase_C"/>
    <property type="match status" value="1"/>
</dbReference>
<dbReference type="InterPro" id="IPR013783">
    <property type="entry name" value="Ig-like_fold"/>
</dbReference>
<keyword evidence="10" id="KW-0624">Polysaccharide degradation</keyword>
<reference evidence="16 17" key="1">
    <citation type="journal article" date="2024" name="J Genomics">
        <title>Draft genome sequencing and assembly of Favolaschia claudopus CIRM-BRFM 2984 isolated from oak limbs.</title>
        <authorList>
            <person name="Navarro D."/>
            <person name="Drula E."/>
            <person name="Chaduli D."/>
            <person name="Cazenave R."/>
            <person name="Ahrendt S."/>
            <person name="Wang J."/>
            <person name="Lipzen A."/>
            <person name="Daum C."/>
            <person name="Barry K."/>
            <person name="Grigoriev I.V."/>
            <person name="Favel A."/>
            <person name="Rosso M.N."/>
            <person name="Martin F."/>
        </authorList>
    </citation>
    <scope>NUCLEOTIDE SEQUENCE [LARGE SCALE GENOMIC DNA]</scope>
    <source>
        <strain evidence="16 17">CIRM-BRFM 2984</strain>
    </source>
</reference>
<feature type="region of interest" description="Disordered" evidence="13">
    <location>
        <begin position="645"/>
        <end position="669"/>
    </location>
</feature>
<evidence type="ECO:0000256" key="14">
    <source>
        <dbReference type="SAM" id="SignalP"/>
    </source>
</evidence>
<keyword evidence="6 12" id="KW-0378">Hydrolase</keyword>
<keyword evidence="5" id="KW-0479">Metal-binding</keyword>
<evidence type="ECO:0000256" key="4">
    <source>
        <dbReference type="ARBA" id="ARBA00012595"/>
    </source>
</evidence>
<feature type="chain" id="PRO_5044012972" description="Alpha-amylase" evidence="14">
    <location>
        <begin position="22"/>
        <end position="782"/>
    </location>
</feature>
<organism evidence="16 17">
    <name type="scientific">Favolaschia claudopus</name>
    <dbReference type="NCBI Taxonomy" id="2862362"/>
    <lineage>
        <taxon>Eukaryota</taxon>
        <taxon>Fungi</taxon>
        <taxon>Dikarya</taxon>
        <taxon>Basidiomycota</taxon>
        <taxon>Agaricomycotina</taxon>
        <taxon>Agaricomycetes</taxon>
        <taxon>Agaricomycetidae</taxon>
        <taxon>Agaricales</taxon>
        <taxon>Marasmiineae</taxon>
        <taxon>Mycenaceae</taxon>
        <taxon>Favolaschia</taxon>
    </lineage>
</organism>
<evidence type="ECO:0000256" key="3">
    <source>
        <dbReference type="ARBA" id="ARBA00008061"/>
    </source>
</evidence>
<sequence>MLSSLSKIILLSVLSIDCAFAAGGRVLRRAPSKSSNAIVQLFEWPWDSVALECSTLASAGYGYVQVSPAQEHIQGSQWWTDYQPVSYKLVSKRGDRSAFARMVRACNGVGVGVIVDVVFNHMTAGSGTGFAGSSYTKYNYPTAGYMSSNFHYCNGNSASDISNYNNAYKCLVGLADLAQEQPYVQQVIAAFLNDLLSLGAAGFRIDAAKHMRDADIASILALVNGTYYDTQEVIYGNGEAVNPSQYTTTGDVMEFRATTAAQACFLGRDSGGIAKLVTPTPMGSASPWGFVNSSIANYIMANQDTERSGTSLNAQSGNNVYVLSAVFMLGFNYGTPTVYSGYDYNNNYDAGAPQNSTGYTNQVTCGSNGWRCEHRAQAISSMVAFHNAANANGSAPLTNIQTGTNQQIAFGRGSIGFLIINNDNQVWSNTWTTSLPAGIYCDIIHGCAQAYNVSSDGKLSASVASRDALAIYIGAPSNGAVTTTPATSPTSASASSSVARSSSSSARVVASSITSPTTSTTSTATSSSTTTTSTTPQAPVSTAATITFSPTANVGAGETLKVVGSISQLGSWAPSSALTLSQSSGNSWTLTVTLPPATSFEFKYIRVSSSGSVTWEDGSNRVYTTPNTGSSVTLYGTFGSTTSGTSAVTGESGNSPTTTSGAAPTTTTTPASVSTAVTVTFTTTANTASDETVKVVGSISQLGNWAPSAALALSRLSSNGDWTLSTTLPPNTYFEYKYIKVSSSGSVTWESGSNRVYTTPNTGSSVTLSGAFRCAFFLLLVL</sequence>
<dbReference type="InterPro" id="IPR013784">
    <property type="entry name" value="Carb-bd-like_fold"/>
</dbReference>
<dbReference type="InterPro" id="IPR002044">
    <property type="entry name" value="CBM20"/>
</dbReference>
<dbReference type="PANTHER" id="PTHR43447">
    <property type="entry name" value="ALPHA-AMYLASE"/>
    <property type="match status" value="1"/>
</dbReference>
<keyword evidence="8 12" id="KW-0119">Carbohydrate metabolism</keyword>
<keyword evidence="17" id="KW-1185">Reference proteome</keyword>
<proteinExistence type="inferred from homology"/>
<dbReference type="Gene3D" id="2.60.40.1180">
    <property type="entry name" value="Golgi alpha-mannosidase II"/>
    <property type="match status" value="1"/>
</dbReference>
<dbReference type="Pfam" id="PF00686">
    <property type="entry name" value="CBM_20"/>
    <property type="match status" value="2"/>
</dbReference>
<comment type="cofactor">
    <cofactor evidence="2">
        <name>Ca(2+)</name>
        <dbReference type="ChEBI" id="CHEBI:29108"/>
    </cofactor>
</comment>